<dbReference type="EMBL" id="PYNS01000010">
    <property type="protein sequence ID" value="PSV10746.1"/>
    <property type="molecule type" value="Genomic_DNA"/>
</dbReference>
<accession>A0A2T3KUZ8</accession>
<dbReference type="InterPro" id="IPR036380">
    <property type="entry name" value="Isochorismatase-like_sf"/>
</dbReference>
<dbReference type="SUPFAM" id="SSF52499">
    <property type="entry name" value="Isochorismatase-like hydrolases"/>
    <property type="match status" value="1"/>
</dbReference>
<feature type="domain" description="Isochorismatase-like" evidence="2">
    <location>
        <begin position="4"/>
        <end position="181"/>
    </location>
</feature>
<dbReference type="PANTHER" id="PTHR43540">
    <property type="entry name" value="PEROXYUREIDOACRYLATE/UREIDOACRYLATE AMIDOHYDROLASE-RELATED"/>
    <property type="match status" value="1"/>
</dbReference>
<evidence type="ECO:0000313" key="4">
    <source>
        <dbReference type="Proteomes" id="UP000240530"/>
    </source>
</evidence>
<dbReference type="PANTHER" id="PTHR43540:SF1">
    <property type="entry name" value="ISOCHORISMATASE HYDROLASE"/>
    <property type="match status" value="1"/>
</dbReference>
<name>A0A2T3KUZ8_PHOLD</name>
<dbReference type="Proteomes" id="UP000240530">
    <property type="component" value="Unassembled WGS sequence"/>
</dbReference>
<reference evidence="3 4" key="1">
    <citation type="submission" date="2018-03" db="EMBL/GenBank/DDBJ databases">
        <title>Whole genome sequencing of Histamine producing bacteria.</title>
        <authorList>
            <person name="Butler K."/>
        </authorList>
    </citation>
    <scope>NUCLEOTIDE SEQUENCE [LARGE SCALE GENOMIC DNA]</scope>
    <source>
        <strain evidence="3 4">Res.4.1</strain>
    </source>
</reference>
<evidence type="ECO:0000259" key="2">
    <source>
        <dbReference type="Pfam" id="PF00857"/>
    </source>
</evidence>
<dbReference type="Gene3D" id="3.40.50.850">
    <property type="entry name" value="Isochorismatase-like"/>
    <property type="match status" value="1"/>
</dbReference>
<proteinExistence type="predicted"/>
<evidence type="ECO:0000313" key="3">
    <source>
        <dbReference type="EMBL" id="PSV10746.1"/>
    </source>
</evidence>
<evidence type="ECO:0000256" key="1">
    <source>
        <dbReference type="ARBA" id="ARBA00022801"/>
    </source>
</evidence>
<dbReference type="Pfam" id="PF00857">
    <property type="entry name" value="Isochorismatase"/>
    <property type="match status" value="1"/>
</dbReference>
<dbReference type="AlphaFoldDB" id="A0A2T3KUZ8"/>
<sequence length="189" mass="21064">MKRALIIIDFINDIVDPNGKIPSCAQQVTANNTIEHANRAISWARENDIPCIFVKVGFQSNYLDLPRHSPIFGKADTIGALNLNGWGTQFHQELAIEENDLVICKPRVNPFHNTQLDSVLSANNITDIYLCGVSTTWAIQSAVRDAHDRDYQVHIISDACAAATEEEHQDSLTMLSRLATLHKSDELNL</sequence>
<protein>
    <submittedName>
        <fullName evidence="3">Cysteine hydrolase</fullName>
    </submittedName>
</protein>
<comment type="caution">
    <text evidence="3">The sequence shown here is derived from an EMBL/GenBank/DDBJ whole genome shotgun (WGS) entry which is preliminary data.</text>
</comment>
<dbReference type="InterPro" id="IPR050272">
    <property type="entry name" value="Isochorismatase-like_hydrls"/>
</dbReference>
<dbReference type="GO" id="GO:0016787">
    <property type="term" value="F:hydrolase activity"/>
    <property type="evidence" value="ECO:0007669"/>
    <property type="project" value="UniProtKB-KW"/>
</dbReference>
<gene>
    <name evidence="3" type="ORF">C0W93_10560</name>
</gene>
<keyword evidence="1 3" id="KW-0378">Hydrolase</keyword>
<organism evidence="3 4">
    <name type="scientific">Photobacterium leiognathi subsp. mandapamensis</name>
    <name type="common">Photobacterium mandapamensis</name>
    <dbReference type="NCBI Taxonomy" id="48408"/>
    <lineage>
        <taxon>Bacteria</taxon>
        <taxon>Pseudomonadati</taxon>
        <taxon>Pseudomonadota</taxon>
        <taxon>Gammaproteobacteria</taxon>
        <taxon>Vibrionales</taxon>
        <taxon>Vibrionaceae</taxon>
        <taxon>Photobacterium</taxon>
    </lineage>
</organism>
<dbReference type="InterPro" id="IPR000868">
    <property type="entry name" value="Isochorismatase-like_dom"/>
</dbReference>
<dbReference type="RefSeq" id="WP_107185024.1">
    <property type="nucleotide sequence ID" value="NZ_JAWQGC010000002.1"/>
</dbReference>
<dbReference type="CDD" id="cd00431">
    <property type="entry name" value="cysteine_hydrolases"/>
    <property type="match status" value="1"/>
</dbReference>